<keyword evidence="4 6" id="KW-1133">Transmembrane helix</keyword>
<reference evidence="7 8" key="1">
    <citation type="submission" date="2018-03" db="EMBL/GenBank/DDBJ databases">
        <authorList>
            <person name="Keele B.F."/>
        </authorList>
    </citation>
    <scope>NUCLEOTIDE SEQUENCE [LARGE SCALE GENOMIC DNA]</scope>
    <source>
        <strain evidence="7 8">CeCT 8812</strain>
    </source>
</reference>
<dbReference type="Pfam" id="PF01810">
    <property type="entry name" value="LysE"/>
    <property type="match status" value="1"/>
</dbReference>
<accession>A0A2R8AC50</accession>
<evidence type="ECO:0000313" key="8">
    <source>
        <dbReference type="Proteomes" id="UP000244932"/>
    </source>
</evidence>
<dbReference type="InterPro" id="IPR001123">
    <property type="entry name" value="LeuE-type"/>
</dbReference>
<organism evidence="7 8">
    <name type="scientific">Pontivivens insulae</name>
    <dbReference type="NCBI Taxonomy" id="1639689"/>
    <lineage>
        <taxon>Bacteria</taxon>
        <taxon>Pseudomonadati</taxon>
        <taxon>Pseudomonadota</taxon>
        <taxon>Alphaproteobacteria</taxon>
        <taxon>Rhodobacterales</taxon>
        <taxon>Paracoccaceae</taxon>
        <taxon>Pontivivens</taxon>
    </lineage>
</organism>
<dbReference type="AlphaFoldDB" id="A0A2R8AC50"/>
<evidence type="ECO:0000256" key="5">
    <source>
        <dbReference type="ARBA" id="ARBA00023136"/>
    </source>
</evidence>
<name>A0A2R8AC50_9RHOB</name>
<dbReference type="Proteomes" id="UP000244932">
    <property type="component" value="Unassembled WGS sequence"/>
</dbReference>
<comment type="subcellular location">
    <subcellularLocation>
        <location evidence="1">Cell membrane</location>
        <topology evidence="1">Multi-pass membrane protein</topology>
    </subcellularLocation>
</comment>
<dbReference type="PANTHER" id="PTHR30086:SF20">
    <property type="entry name" value="ARGININE EXPORTER PROTEIN ARGO-RELATED"/>
    <property type="match status" value="1"/>
</dbReference>
<dbReference type="RefSeq" id="WP_108782465.1">
    <property type="nucleotide sequence ID" value="NZ_OMKW01000002.1"/>
</dbReference>
<keyword evidence="3 6" id="KW-0812">Transmembrane</keyword>
<feature type="transmembrane region" description="Helical" evidence="6">
    <location>
        <begin position="145"/>
        <end position="171"/>
    </location>
</feature>
<feature type="transmembrane region" description="Helical" evidence="6">
    <location>
        <begin position="71"/>
        <end position="88"/>
    </location>
</feature>
<dbReference type="GO" id="GO:0005886">
    <property type="term" value="C:plasma membrane"/>
    <property type="evidence" value="ECO:0007669"/>
    <property type="project" value="UniProtKB-SubCell"/>
</dbReference>
<evidence type="ECO:0000256" key="3">
    <source>
        <dbReference type="ARBA" id="ARBA00022692"/>
    </source>
</evidence>
<protein>
    <submittedName>
        <fullName evidence="7">Threonine efflux protein</fullName>
    </submittedName>
</protein>
<dbReference type="PANTHER" id="PTHR30086">
    <property type="entry name" value="ARGININE EXPORTER PROTEIN ARGO"/>
    <property type="match status" value="1"/>
</dbReference>
<dbReference type="GO" id="GO:0015171">
    <property type="term" value="F:amino acid transmembrane transporter activity"/>
    <property type="evidence" value="ECO:0007669"/>
    <property type="project" value="TreeGrafter"/>
</dbReference>
<evidence type="ECO:0000256" key="2">
    <source>
        <dbReference type="ARBA" id="ARBA00022475"/>
    </source>
</evidence>
<proteinExistence type="predicted"/>
<evidence type="ECO:0000313" key="7">
    <source>
        <dbReference type="EMBL" id="SPF29797.1"/>
    </source>
</evidence>
<evidence type="ECO:0000256" key="4">
    <source>
        <dbReference type="ARBA" id="ARBA00022989"/>
    </source>
</evidence>
<keyword evidence="5 6" id="KW-0472">Membrane</keyword>
<gene>
    <name evidence="7" type="primary">rhtC_2</name>
    <name evidence="7" type="ORF">POI8812_02115</name>
</gene>
<dbReference type="OrthoDB" id="9804822at2"/>
<dbReference type="EMBL" id="OMKW01000002">
    <property type="protein sequence ID" value="SPF29797.1"/>
    <property type="molecule type" value="Genomic_DNA"/>
</dbReference>
<keyword evidence="8" id="KW-1185">Reference proteome</keyword>
<keyword evidence="2" id="KW-1003">Cell membrane</keyword>
<feature type="transmembrane region" description="Helical" evidence="6">
    <location>
        <begin position="40"/>
        <end position="64"/>
    </location>
</feature>
<sequence>MSTAAFLAVALLHLMAAISPGPAVLMSARTGVIHGFRAGLALAIGIGLGGVIWAAAALFGLALLFEIAPNLLIALKILGGLWLLRMGVKMWRSADAPLDLDAGTACAPRFFQAMRTGLWVQLANPKPAIMFSAIFVGTVPQGASWVVFAMLLTVVFLNETLWNAFVARVFALPLARRSYMTVRTAIDRAFGGILCALGIKIAST</sequence>
<evidence type="ECO:0000256" key="6">
    <source>
        <dbReference type="SAM" id="Phobius"/>
    </source>
</evidence>
<evidence type="ECO:0000256" key="1">
    <source>
        <dbReference type="ARBA" id="ARBA00004651"/>
    </source>
</evidence>